<dbReference type="EMBL" id="UGVE01000002">
    <property type="protein sequence ID" value="SUE35432.1"/>
    <property type="molecule type" value="Genomic_DNA"/>
</dbReference>
<reference evidence="2 3" key="1">
    <citation type="submission" date="2018-06" db="EMBL/GenBank/DDBJ databases">
        <authorList>
            <consortium name="Pathogen Informatics"/>
            <person name="Doyle S."/>
        </authorList>
    </citation>
    <scope>NUCLEOTIDE SEQUENCE [LARGE SCALE GENOMIC DNA]</scope>
    <source>
        <strain evidence="2 3">NCTC10894</strain>
    </source>
</reference>
<evidence type="ECO:0000313" key="3">
    <source>
        <dbReference type="Proteomes" id="UP000255008"/>
    </source>
</evidence>
<comment type="caution">
    <text evidence="2">The sequence shown here is derived from an EMBL/GenBank/DDBJ whole genome shotgun (WGS) entry which is preliminary data.</text>
</comment>
<dbReference type="Proteomes" id="UP000255008">
    <property type="component" value="Unassembled WGS sequence"/>
</dbReference>
<evidence type="ECO:0008006" key="4">
    <source>
        <dbReference type="Google" id="ProtNLM"/>
    </source>
</evidence>
<sequence length="215" mass="23194">MDIRAGGIVFAWTCCAVAAHADDTLQNRGNDPFFQISSGVANCPEPAGPRITEAEWKRDSHHRIEHGNHCWIEGRCRLPNAFAYDDEIAETAKRRLQWISANVPGWRQHTTLWVTVWQRWVLVQGCVAPGYSLAPFMAALREVPDVERFINETTAHPGRGVPYALFRSGTPASGSAKAPGPPPAKPSAGSAMQTTPAPAPAPPRPARSAPGESGG</sequence>
<feature type="compositionally biased region" description="Low complexity" evidence="1">
    <location>
        <begin position="206"/>
        <end position="215"/>
    </location>
</feature>
<proteinExistence type="predicted"/>
<name>A0AAJ4ZNZ4_9RALS</name>
<evidence type="ECO:0000313" key="2">
    <source>
        <dbReference type="EMBL" id="SUE35432.1"/>
    </source>
</evidence>
<protein>
    <recommendedName>
        <fullName evidence="4">BON domain-containing protein</fullName>
    </recommendedName>
</protein>
<dbReference type="AlphaFoldDB" id="A0AAJ4ZNZ4"/>
<feature type="region of interest" description="Disordered" evidence="1">
    <location>
        <begin position="160"/>
        <end position="215"/>
    </location>
</feature>
<gene>
    <name evidence="2" type="ORF">NCTC10894_03445</name>
</gene>
<accession>A0AAJ4ZNZ4</accession>
<organism evidence="2 3">
    <name type="scientific">Ralstonia mannitolilytica</name>
    <dbReference type="NCBI Taxonomy" id="105219"/>
    <lineage>
        <taxon>Bacteria</taxon>
        <taxon>Pseudomonadati</taxon>
        <taxon>Pseudomonadota</taxon>
        <taxon>Betaproteobacteria</taxon>
        <taxon>Burkholderiales</taxon>
        <taxon>Burkholderiaceae</taxon>
        <taxon>Ralstonia</taxon>
    </lineage>
</organism>
<evidence type="ECO:0000256" key="1">
    <source>
        <dbReference type="SAM" id="MobiDB-lite"/>
    </source>
</evidence>